<dbReference type="PATRIC" id="fig|40335.7.peg.987"/>
<name>A0A0W0ZW94_9GAMM</name>
<sequence length="56" mass="6286">MAIPDYQTIMLPLLKLVKQHGDISLSKATTIIAEQFNLTEQEKITITALLFAVFHS</sequence>
<proteinExistence type="predicted"/>
<comment type="caution">
    <text evidence="1">The sequence shown here is derived from an EMBL/GenBank/DDBJ whole genome shotgun (WGS) entry which is preliminary data.</text>
</comment>
<gene>
    <name evidence="1" type="ORF">Ltuc_0935</name>
</gene>
<evidence type="ECO:0008006" key="3">
    <source>
        <dbReference type="Google" id="ProtNLM"/>
    </source>
</evidence>
<dbReference type="Proteomes" id="UP000054693">
    <property type="component" value="Unassembled WGS sequence"/>
</dbReference>
<evidence type="ECO:0000313" key="2">
    <source>
        <dbReference type="Proteomes" id="UP000054693"/>
    </source>
</evidence>
<protein>
    <recommendedName>
        <fullName evidence="3">Restriction endonuclease</fullName>
    </recommendedName>
</protein>
<keyword evidence="2" id="KW-1185">Reference proteome</keyword>
<reference evidence="1 2" key="1">
    <citation type="submission" date="2015-11" db="EMBL/GenBank/DDBJ databases">
        <title>Genomic analysis of 38 Legionella species identifies large and diverse effector repertoires.</title>
        <authorList>
            <person name="Burstein D."/>
            <person name="Amaro F."/>
            <person name="Zusman T."/>
            <person name="Lifshitz Z."/>
            <person name="Cohen O."/>
            <person name="Gilbert J.A."/>
            <person name="Pupko T."/>
            <person name="Shuman H.A."/>
            <person name="Segal G."/>
        </authorList>
    </citation>
    <scope>NUCLEOTIDE SEQUENCE [LARGE SCALE GENOMIC DNA]</scope>
    <source>
        <strain evidence="1 2">ATCC 49180</strain>
    </source>
</reference>
<evidence type="ECO:0000313" key="1">
    <source>
        <dbReference type="EMBL" id="KTD73088.1"/>
    </source>
</evidence>
<dbReference type="EMBL" id="LNZA01000001">
    <property type="protein sequence ID" value="KTD73088.1"/>
    <property type="molecule type" value="Genomic_DNA"/>
</dbReference>
<dbReference type="AlphaFoldDB" id="A0A0W0ZW94"/>
<organism evidence="1 2">
    <name type="scientific">Legionella tucsonensis</name>
    <dbReference type="NCBI Taxonomy" id="40335"/>
    <lineage>
        <taxon>Bacteria</taxon>
        <taxon>Pseudomonadati</taxon>
        <taxon>Pseudomonadota</taxon>
        <taxon>Gammaproteobacteria</taxon>
        <taxon>Legionellales</taxon>
        <taxon>Legionellaceae</taxon>
        <taxon>Legionella</taxon>
    </lineage>
</organism>
<dbReference type="RefSeq" id="WP_157064599.1">
    <property type="nucleotide sequence ID" value="NZ_CAAAIP010000001.1"/>
</dbReference>
<accession>A0A0W0ZW94</accession>